<dbReference type="PANTHER" id="PTHR35910:SF1">
    <property type="entry name" value="2EXR DOMAIN-CONTAINING PROTEIN"/>
    <property type="match status" value="1"/>
</dbReference>
<dbReference type="OrthoDB" id="3473305at2759"/>
<dbReference type="Pfam" id="PF20150">
    <property type="entry name" value="2EXR"/>
    <property type="match status" value="1"/>
</dbReference>
<dbReference type="HOGENOM" id="CLU_733676_0_0_1"/>
<evidence type="ECO:0000313" key="2">
    <source>
        <dbReference type="EMBL" id="EMR65972.1"/>
    </source>
</evidence>
<dbReference type="PANTHER" id="PTHR35910">
    <property type="entry name" value="2EXR DOMAIN-CONTAINING PROTEIN"/>
    <property type="match status" value="1"/>
</dbReference>
<dbReference type="EMBL" id="KB706742">
    <property type="protein sequence ID" value="EMR65972.1"/>
    <property type="molecule type" value="Genomic_DNA"/>
</dbReference>
<dbReference type="eggNOG" id="ENOG502SMMG">
    <property type="taxonomic scope" value="Eukaryota"/>
</dbReference>
<sequence length="377" mass="43326">MLVTSVRHASHASRVSNAKISLSRLQSGDRFVDAIIHLSERINTLDSAANLFASDISTLQKAIDYAPYAFPQFVRLPLELREIIWGLAMPQRVHKVAKDFRGWEVKNGPPILAHTCHESRRIAHRTGRPTAFHEVFDSGEWDRFTKEPIGRNKMLSWFDVRHDVLQVQATGKWRPSRVGDFCQVVETVLLSYDDYDMAVSCLPFLYHPAYFSNLKLIQLEMPGISLLAGQTTTIGEEEIFGRKLDVPIYADLDDEDFVQTIAENLRKRPGFRPTADDWLSSIRTARSEWYVWVGGIRFCPPADGWEGFRSWLSHYWLRTLRKNTPLSSEVIVKSSGTRKQVKWDHPWVQSVKKDMPLVQRVAKVKRDCNILDFLGDD</sequence>
<evidence type="ECO:0000313" key="3">
    <source>
        <dbReference type="Proteomes" id="UP000012174"/>
    </source>
</evidence>
<dbReference type="AlphaFoldDB" id="M7SP26"/>
<proteinExistence type="predicted"/>
<dbReference type="Proteomes" id="UP000012174">
    <property type="component" value="Unassembled WGS sequence"/>
</dbReference>
<dbReference type="InterPro" id="IPR045518">
    <property type="entry name" value="2EXR"/>
</dbReference>
<reference evidence="3" key="1">
    <citation type="journal article" date="2013" name="Genome Announc.">
        <title>Draft genome sequence of the grapevine dieback fungus Eutypa lata UCR-EL1.</title>
        <authorList>
            <person name="Blanco-Ulate B."/>
            <person name="Rolshausen P.E."/>
            <person name="Cantu D."/>
        </authorList>
    </citation>
    <scope>NUCLEOTIDE SEQUENCE [LARGE SCALE GENOMIC DNA]</scope>
    <source>
        <strain evidence="3">UCR-EL1</strain>
    </source>
</reference>
<gene>
    <name evidence="2" type="ORF">UCREL1_7050</name>
</gene>
<name>M7SP26_EUTLA</name>
<protein>
    <recommendedName>
        <fullName evidence="1">2EXR domain-containing protein</fullName>
    </recommendedName>
</protein>
<evidence type="ECO:0000259" key="1">
    <source>
        <dbReference type="Pfam" id="PF20150"/>
    </source>
</evidence>
<dbReference type="KEGG" id="ela:UCREL1_7050"/>
<accession>M7SP26</accession>
<feature type="domain" description="2EXR" evidence="1">
    <location>
        <begin position="70"/>
        <end position="165"/>
    </location>
</feature>
<organism evidence="2 3">
    <name type="scientific">Eutypa lata (strain UCR-EL1)</name>
    <name type="common">Grapevine dieback disease fungus</name>
    <name type="synonym">Eutypa armeniacae</name>
    <dbReference type="NCBI Taxonomy" id="1287681"/>
    <lineage>
        <taxon>Eukaryota</taxon>
        <taxon>Fungi</taxon>
        <taxon>Dikarya</taxon>
        <taxon>Ascomycota</taxon>
        <taxon>Pezizomycotina</taxon>
        <taxon>Sordariomycetes</taxon>
        <taxon>Xylariomycetidae</taxon>
        <taxon>Xylariales</taxon>
        <taxon>Diatrypaceae</taxon>
        <taxon>Eutypa</taxon>
    </lineage>
</organism>
<keyword evidence="3" id="KW-1185">Reference proteome</keyword>